<accession>A0A2T5J6M6</accession>
<feature type="signal peptide" evidence="1">
    <location>
        <begin position="1"/>
        <end position="19"/>
    </location>
</feature>
<dbReference type="SUPFAM" id="SSF82153">
    <property type="entry name" value="FAS1 domain"/>
    <property type="match status" value="1"/>
</dbReference>
<reference evidence="3 4" key="1">
    <citation type="submission" date="2018-04" db="EMBL/GenBank/DDBJ databases">
        <title>Genomic Encyclopedia of Archaeal and Bacterial Type Strains, Phase II (KMG-II): from individual species to whole genera.</title>
        <authorList>
            <person name="Goeker M."/>
        </authorList>
    </citation>
    <scope>NUCLEOTIDE SEQUENCE [LARGE SCALE GENOMIC DNA]</scope>
    <source>
        <strain evidence="3 4">DSM 26809</strain>
    </source>
</reference>
<evidence type="ECO:0000313" key="4">
    <source>
        <dbReference type="Proteomes" id="UP000244168"/>
    </source>
</evidence>
<protein>
    <submittedName>
        <fullName evidence="3">Putative surface protein with fasciclin (FAS1) repeats</fullName>
    </submittedName>
</protein>
<dbReference type="PANTHER" id="PTHR10900">
    <property type="entry name" value="PERIOSTIN-RELATED"/>
    <property type="match status" value="1"/>
</dbReference>
<dbReference type="InterPro" id="IPR050904">
    <property type="entry name" value="Adhesion/Biosynth-related"/>
</dbReference>
<gene>
    <name evidence="3" type="ORF">C8P68_10613</name>
</gene>
<comment type="caution">
    <text evidence="3">The sequence shown here is derived from an EMBL/GenBank/DDBJ whole genome shotgun (WGS) entry which is preliminary data.</text>
</comment>
<proteinExistence type="predicted"/>
<dbReference type="GO" id="GO:0005615">
    <property type="term" value="C:extracellular space"/>
    <property type="evidence" value="ECO:0007669"/>
    <property type="project" value="TreeGrafter"/>
</dbReference>
<keyword evidence="4" id="KW-1185">Reference proteome</keyword>
<evidence type="ECO:0000256" key="1">
    <source>
        <dbReference type="SAM" id="SignalP"/>
    </source>
</evidence>
<evidence type="ECO:0000313" key="3">
    <source>
        <dbReference type="EMBL" id="PTQ94803.1"/>
    </source>
</evidence>
<feature type="chain" id="PRO_5015742826" evidence="1">
    <location>
        <begin position="20"/>
        <end position="194"/>
    </location>
</feature>
<dbReference type="AlphaFoldDB" id="A0A2T5J6M6"/>
<dbReference type="Gene3D" id="2.30.180.10">
    <property type="entry name" value="FAS1 domain"/>
    <property type="match status" value="1"/>
</dbReference>
<dbReference type="Proteomes" id="UP000244168">
    <property type="component" value="Unassembled WGS sequence"/>
</dbReference>
<keyword evidence="1" id="KW-0732">Signal</keyword>
<organism evidence="3 4">
    <name type="scientific">Mucilaginibacter yixingensis</name>
    <dbReference type="NCBI Taxonomy" id="1295612"/>
    <lineage>
        <taxon>Bacteria</taxon>
        <taxon>Pseudomonadati</taxon>
        <taxon>Bacteroidota</taxon>
        <taxon>Sphingobacteriia</taxon>
        <taxon>Sphingobacteriales</taxon>
        <taxon>Sphingobacteriaceae</taxon>
        <taxon>Mucilaginibacter</taxon>
    </lineage>
</organism>
<name>A0A2T5J6M6_9SPHI</name>
<sequence>MKCTGLILILSLMTATCFAQRTDTTSKGVKTKVVDGVNMTTNQNIIQNFSKSTDYTTLVNAINKAGLVETFESKGPITLFAPTNAAFAKLPAGELDSLLKPAHKFELSNLLTYHAIPGRVTAKDIARNIKEHNGSAVYTTLSGSKLSATIDANRNIVLTDENGGQSIIKTFDIEQSNGMVHIVTAVVVPKKRMI</sequence>
<feature type="domain" description="FAS1" evidence="2">
    <location>
        <begin position="42"/>
        <end position="187"/>
    </location>
</feature>
<dbReference type="SMART" id="SM00554">
    <property type="entry name" value="FAS1"/>
    <property type="match status" value="1"/>
</dbReference>
<dbReference type="PROSITE" id="PS50213">
    <property type="entry name" value="FAS1"/>
    <property type="match status" value="1"/>
</dbReference>
<evidence type="ECO:0000259" key="2">
    <source>
        <dbReference type="PROSITE" id="PS50213"/>
    </source>
</evidence>
<dbReference type="FunFam" id="2.30.180.10:FF:000032">
    <property type="entry name" value="Fasciclin domain-containing protein, putative"/>
    <property type="match status" value="1"/>
</dbReference>
<dbReference type="RefSeq" id="WP_107829464.1">
    <property type="nucleotide sequence ID" value="NZ_CP160205.1"/>
</dbReference>
<dbReference type="PANTHER" id="PTHR10900:SF77">
    <property type="entry name" value="FI19380P1"/>
    <property type="match status" value="1"/>
</dbReference>
<dbReference type="InterPro" id="IPR036378">
    <property type="entry name" value="FAS1_dom_sf"/>
</dbReference>
<dbReference type="OrthoDB" id="9800666at2"/>
<dbReference type="EMBL" id="QAOQ01000006">
    <property type="protein sequence ID" value="PTQ94803.1"/>
    <property type="molecule type" value="Genomic_DNA"/>
</dbReference>
<dbReference type="InterPro" id="IPR000782">
    <property type="entry name" value="FAS1_domain"/>
</dbReference>
<dbReference type="Pfam" id="PF02469">
    <property type="entry name" value="Fasciclin"/>
    <property type="match status" value="1"/>
</dbReference>